<dbReference type="Proteomes" id="UP000011014">
    <property type="component" value="Unassembled WGS sequence"/>
</dbReference>
<reference evidence="13" key="1">
    <citation type="journal article" date="2010" name="Science">
        <title>Plasticity of animal genome architecture unmasked by rapid evolution of a pelagic tunicate.</title>
        <authorList>
            <person name="Denoeud F."/>
            <person name="Henriet S."/>
            <person name="Mungpakdee S."/>
            <person name="Aury J.M."/>
            <person name="Da Silva C."/>
            <person name="Brinkmann H."/>
            <person name="Mikhaleva J."/>
            <person name="Olsen L.C."/>
            <person name="Jubin C."/>
            <person name="Canestro C."/>
            <person name="Bouquet J.M."/>
            <person name="Danks G."/>
            <person name="Poulain J."/>
            <person name="Campsteijn C."/>
            <person name="Adamski M."/>
            <person name="Cross I."/>
            <person name="Yadetie F."/>
            <person name="Muffato M."/>
            <person name="Louis A."/>
            <person name="Butcher S."/>
            <person name="Tsagkogeorga G."/>
            <person name="Konrad A."/>
            <person name="Singh S."/>
            <person name="Jensen M.F."/>
            <person name="Cong E.H."/>
            <person name="Eikeseth-Otteraa H."/>
            <person name="Noel B."/>
            <person name="Anthouard V."/>
            <person name="Porcel B.M."/>
            <person name="Kachouri-Lafond R."/>
            <person name="Nishino A."/>
            <person name="Ugolini M."/>
            <person name="Chourrout P."/>
            <person name="Nishida H."/>
            <person name="Aasland R."/>
            <person name="Huzurbazar S."/>
            <person name="Westhof E."/>
            <person name="Delsuc F."/>
            <person name="Lehrach H."/>
            <person name="Reinhardt R."/>
            <person name="Weissenbach J."/>
            <person name="Roy S.W."/>
            <person name="Artiguenave F."/>
            <person name="Postlethwait J.H."/>
            <person name="Manak J.R."/>
            <person name="Thompson E.M."/>
            <person name="Jaillon O."/>
            <person name="Du Pasquier L."/>
            <person name="Boudinot P."/>
            <person name="Liberles D.A."/>
            <person name="Volff J.N."/>
            <person name="Philippe H."/>
            <person name="Lenhard B."/>
            <person name="Roest Crollius H."/>
            <person name="Wincker P."/>
            <person name="Chourrout D."/>
        </authorList>
    </citation>
    <scope>NUCLEOTIDE SEQUENCE [LARGE SCALE GENOMIC DNA]</scope>
</reference>
<dbReference type="InterPro" id="IPR002472">
    <property type="entry name" value="Palm_thioest"/>
</dbReference>
<evidence type="ECO:0000256" key="2">
    <source>
        <dbReference type="ARBA" id="ARBA00012423"/>
    </source>
</evidence>
<evidence type="ECO:0000256" key="9">
    <source>
        <dbReference type="ARBA" id="ARBA00038848"/>
    </source>
</evidence>
<evidence type="ECO:0000256" key="1">
    <source>
        <dbReference type="ARBA" id="ARBA00010758"/>
    </source>
</evidence>
<evidence type="ECO:0000256" key="8">
    <source>
        <dbReference type="ARBA" id="ARBA00031934"/>
    </source>
</evidence>
<keyword evidence="6" id="KW-1015">Disulfide bond</keyword>
<organism evidence="13">
    <name type="scientific">Oikopleura dioica</name>
    <name type="common">Tunicate</name>
    <dbReference type="NCBI Taxonomy" id="34765"/>
    <lineage>
        <taxon>Eukaryota</taxon>
        <taxon>Metazoa</taxon>
        <taxon>Chordata</taxon>
        <taxon>Tunicata</taxon>
        <taxon>Appendicularia</taxon>
        <taxon>Copelata</taxon>
        <taxon>Oikopleuridae</taxon>
        <taxon>Oikopleura</taxon>
    </lineage>
</organism>
<keyword evidence="5" id="KW-0378">Hydrolase</keyword>
<dbReference type="EMBL" id="FN654415">
    <property type="protein sequence ID" value="CBY33427.1"/>
    <property type="molecule type" value="Genomic_DNA"/>
</dbReference>
<comment type="catalytic activity">
    <reaction evidence="11">
        <text>S-hexadecanoyl-N-acetylcysteine methyl ester + H2O = N-acetylcysteine methyl ester + hexadecanoate + H(+)</text>
        <dbReference type="Rhea" id="RHEA:84103"/>
        <dbReference type="ChEBI" id="CHEBI:7896"/>
        <dbReference type="ChEBI" id="CHEBI:15377"/>
        <dbReference type="ChEBI" id="CHEBI:15378"/>
        <dbReference type="ChEBI" id="CHEBI:233604"/>
        <dbReference type="ChEBI" id="CHEBI:233605"/>
    </reaction>
</comment>
<name>E4YD10_OIKDI</name>
<evidence type="ECO:0000256" key="7">
    <source>
        <dbReference type="ARBA" id="ARBA00023180"/>
    </source>
</evidence>
<keyword evidence="4" id="KW-0732">Signal</keyword>
<comment type="catalytic activity">
    <reaction evidence="10">
        <text>hexadecanoyl-CoA + H2O = hexadecanoate + CoA + H(+)</text>
        <dbReference type="Rhea" id="RHEA:16645"/>
        <dbReference type="ChEBI" id="CHEBI:7896"/>
        <dbReference type="ChEBI" id="CHEBI:15377"/>
        <dbReference type="ChEBI" id="CHEBI:15378"/>
        <dbReference type="ChEBI" id="CHEBI:57287"/>
        <dbReference type="ChEBI" id="CHEBI:57379"/>
        <dbReference type="EC" id="3.1.2.2"/>
    </reaction>
    <physiologicalReaction direction="left-to-right" evidence="10">
        <dbReference type="Rhea" id="RHEA:16646"/>
    </physiologicalReaction>
</comment>
<evidence type="ECO:0000256" key="12">
    <source>
        <dbReference type="ARBA" id="ARBA00093223"/>
    </source>
</evidence>
<evidence type="ECO:0000313" key="13">
    <source>
        <dbReference type="EMBL" id="CBY33427.1"/>
    </source>
</evidence>
<gene>
    <name evidence="13" type="ORF">GSOID_T00021338001</name>
</gene>
<evidence type="ECO:0000256" key="3">
    <source>
        <dbReference type="ARBA" id="ARBA00014212"/>
    </source>
</evidence>
<dbReference type="PRINTS" id="PR00414">
    <property type="entry name" value="PPTHIESTRASE"/>
</dbReference>
<dbReference type="GO" id="GO:0005764">
    <property type="term" value="C:lysosome"/>
    <property type="evidence" value="ECO:0007669"/>
    <property type="project" value="TreeGrafter"/>
</dbReference>
<dbReference type="Pfam" id="PF02089">
    <property type="entry name" value="Palm_thioest"/>
    <property type="match status" value="1"/>
</dbReference>
<dbReference type="EC" id="3.1.2.22" evidence="2"/>
<evidence type="ECO:0000256" key="11">
    <source>
        <dbReference type="ARBA" id="ARBA00093191"/>
    </source>
</evidence>
<sequence>MIPKIALYFYMANAYPSVMWHGMGDRADSSGMTRIKNLIAANNGGQYVRSLMIGENGSEDASNGFRMPIWEQVEYACKIIKNDPELQDGYNAVGFSQGSQFLRGVAQTCPDPPMKNLVSIHGQHHGVFGFPGCDVDGFLPEICETLRDLLDLAYLPNIQANLVQAQYWHDSINFDLHLRNSQFIAPVNNYVREGIAKNETFKENLIKIEKFVMVKAEREKTVLPRDSSWFEYYADGSGKSEDIVPLRESDIYKEDWIGLKILDEANKLVFLTTPGGHMSFSDAWLLQDIIIPYLQ</sequence>
<proteinExistence type="inferred from homology"/>
<dbReference type="EC" id="3.1.2.2" evidence="9"/>
<evidence type="ECO:0000256" key="5">
    <source>
        <dbReference type="ARBA" id="ARBA00022801"/>
    </source>
</evidence>
<dbReference type="AlphaFoldDB" id="E4YD10"/>
<comment type="catalytic activity">
    <reaction evidence="12">
        <text>S-hexadecanoyl-N-acetylcysteamine + H2O = N-acetylcysteamine + hexadecanoate + H(+)</text>
        <dbReference type="Rhea" id="RHEA:84099"/>
        <dbReference type="ChEBI" id="CHEBI:7896"/>
        <dbReference type="ChEBI" id="CHEBI:15377"/>
        <dbReference type="ChEBI" id="CHEBI:15378"/>
        <dbReference type="ChEBI" id="CHEBI:74410"/>
        <dbReference type="ChEBI" id="CHEBI:233601"/>
    </reaction>
</comment>
<dbReference type="Gene3D" id="3.40.50.1820">
    <property type="entry name" value="alpha/beta hydrolase"/>
    <property type="match status" value="1"/>
</dbReference>
<dbReference type="FunFam" id="3.40.50.1820:FF:000107">
    <property type="entry name" value="Palmitoyl-protein thioesterase 1"/>
    <property type="match status" value="1"/>
</dbReference>
<dbReference type="GO" id="GO:0008474">
    <property type="term" value="F:palmitoyl-(protein) hydrolase activity"/>
    <property type="evidence" value="ECO:0007669"/>
    <property type="project" value="UniProtKB-EC"/>
</dbReference>
<evidence type="ECO:0000256" key="4">
    <source>
        <dbReference type="ARBA" id="ARBA00022729"/>
    </source>
</evidence>
<accession>E4YD10</accession>
<dbReference type="GO" id="GO:0006898">
    <property type="term" value="P:receptor-mediated endocytosis"/>
    <property type="evidence" value="ECO:0007669"/>
    <property type="project" value="TreeGrafter"/>
</dbReference>
<evidence type="ECO:0000256" key="6">
    <source>
        <dbReference type="ARBA" id="ARBA00023157"/>
    </source>
</evidence>
<dbReference type="SUPFAM" id="SSF53474">
    <property type="entry name" value="alpha/beta-Hydrolases"/>
    <property type="match status" value="1"/>
</dbReference>
<protein>
    <recommendedName>
        <fullName evidence="3">Palmitoyl-protein thioesterase 1</fullName>
        <ecNumber evidence="9">3.1.2.2</ecNumber>
        <ecNumber evidence="2">3.1.2.22</ecNumber>
    </recommendedName>
    <alternativeName>
        <fullName evidence="8">Palmitoyl-protein hydrolase 1</fullName>
    </alternativeName>
</protein>
<comment type="similarity">
    <text evidence="1">Belongs to the palmitoyl-protein thioesterase family.</text>
</comment>
<dbReference type="PANTHER" id="PTHR11247">
    <property type="entry name" value="PALMITOYL-PROTEIN THIOESTERASE/DOLICHYLDIPHOSPHATASE 1"/>
    <property type="match status" value="1"/>
</dbReference>
<dbReference type="InterPro" id="IPR029058">
    <property type="entry name" value="AB_hydrolase_fold"/>
</dbReference>
<evidence type="ECO:0000256" key="10">
    <source>
        <dbReference type="ARBA" id="ARBA00047734"/>
    </source>
</evidence>
<dbReference type="PANTHER" id="PTHR11247:SF8">
    <property type="entry name" value="PALMITOYL-PROTEIN THIOESTERASE 1"/>
    <property type="match status" value="1"/>
</dbReference>
<keyword evidence="7" id="KW-0325">Glycoprotein</keyword>